<comment type="similarity">
    <text evidence="4">Belongs to the TRAFAC class dynamin-like GTPase superfamily. GB1/RHD3 GTPase family.</text>
</comment>
<dbReference type="GO" id="GO:0005525">
    <property type="term" value="F:GTP binding"/>
    <property type="evidence" value="ECO:0007669"/>
    <property type="project" value="UniProtKB-KW"/>
</dbReference>
<dbReference type="InterPro" id="IPR027417">
    <property type="entry name" value="P-loop_NTPase"/>
</dbReference>
<evidence type="ECO:0000313" key="8">
    <source>
        <dbReference type="Proteomes" id="UP001321473"/>
    </source>
</evidence>
<proteinExistence type="inferred from homology"/>
<dbReference type="SUPFAM" id="SSF48340">
    <property type="entry name" value="Interferon-induced guanylate-binding protein 1 (GBP1), C-terminal domain"/>
    <property type="match status" value="1"/>
</dbReference>
<evidence type="ECO:0000256" key="1">
    <source>
        <dbReference type="ARBA" id="ARBA00022741"/>
    </source>
</evidence>
<gene>
    <name evidence="7" type="ORF">V5799_033159</name>
</gene>
<reference evidence="7 8" key="1">
    <citation type="journal article" date="2023" name="Arcadia Sci">
        <title>De novo assembly of a long-read Amblyomma americanum tick genome.</title>
        <authorList>
            <person name="Chou S."/>
            <person name="Poskanzer K.E."/>
            <person name="Rollins M."/>
            <person name="Thuy-Boun P.S."/>
        </authorList>
    </citation>
    <scope>NUCLEOTIDE SEQUENCE [LARGE SCALE GENOMIC DNA]</scope>
    <source>
        <strain evidence="7">F_SG_1</strain>
        <tissue evidence="7">Salivary glands</tissue>
    </source>
</reference>
<keyword evidence="8" id="KW-1185">Reference proteome</keyword>
<dbReference type="PANTHER" id="PTHR10751">
    <property type="entry name" value="GUANYLATE BINDING PROTEIN"/>
    <property type="match status" value="1"/>
</dbReference>
<dbReference type="PROSITE" id="PS51715">
    <property type="entry name" value="G_GB1_RHD3"/>
    <property type="match status" value="1"/>
</dbReference>
<organism evidence="7 8">
    <name type="scientific">Amblyomma americanum</name>
    <name type="common">Lone star tick</name>
    <dbReference type="NCBI Taxonomy" id="6943"/>
    <lineage>
        <taxon>Eukaryota</taxon>
        <taxon>Metazoa</taxon>
        <taxon>Ecdysozoa</taxon>
        <taxon>Arthropoda</taxon>
        <taxon>Chelicerata</taxon>
        <taxon>Arachnida</taxon>
        <taxon>Acari</taxon>
        <taxon>Parasitiformes</taxon>
        <taxon>Ixodida</taxon>
        <taxon>Ixodoidea</taxon>
        <taxon>Ixodidae</taxon>
        <taxon>Amblyomminae</taxon>
        <taxon>Amblyomma</taxon>
    </lineage>
</organism>
<dbReference type="AlphaFoldDB" id="A0AAQ4DP42"/>
<dbReference type="InterPro" id="IPR036543">
    <property type="entry name" value="Guanylate-bd_C_sf"/>
</dbReference>
<sequence>MSSSVQIYNLSQNIGEDDLQHLQLFCDYGQLVQKEVNDAPFQKLLFLVRDWSSPYEFSYGEEGGQRFLKEFLKISDEQPPELRNLRKDIYSSFKDIKCFLMPHPGLKVATDREFKGSLSEIEGSFIDHLEKLVSAFLHPRTLQPKTVNGANITCEKLYAYIKVLAEAFKKGNVPGPMSMREATGVANNVSALVDATDKYIKEMNQLCGGASMLDAEKLSSGHQEHRNAALKMFDDVAKVGGKDLEKLYRERLLEMIDKTFQEFERRNDQKSYKGRMIGLFSTIIATVGLAILSAPFSPAFAITTAARFCASLPGFGLTLASRMLGERVGTAIAPCDEGEVVPTGRSDLVHLQEAGRKPPTRDDKCTKK</sequence>
<evidence type="ECO:0000256" key="5">
    <source>
        <dbReference type="SAM" id="Phobius"/>
    </source>
</evidence>
<dbReference type="SUPFAM" id="SSF52540">
    <property type="entry name" value="P-loop containing nucleoside triphosphate hydrolases"/>
    <property type="match status" value="1"/>
</dbReference>
<evidence type="ECO:0000256" key="4">
    <source>
        <dbReference type="PROSITE-ProRule" id="PRU01052"/>
    </source>
</evidence>
<protein>
    <recommendedName>
        <fullName evidence="6">GB1/RHD3-type G domain-containing protein</fullName>
    </recommendedName>
</protein>
<accession>A0AAQ4DP42</accession>
<feature type="transmembrane region" description="Helical" evidence="5">
    <location>
        <begin position="276"/>
        <end position="294"/>
    </location>
</feature>
<keyword evidence="3" id="KW-0342">GTP-binding</keyword>
<keyword evidence="5" id="KW-0812">Transmembrane</keyword>
<dbReference type="Gene3D" id="1.20.58.420">
    <property type="entry name" value="AHSP"/>
    <property type="match status" value="1"/>
</dbReference>
<dbReference type="InterPro" id="IPR015894">
    <property type="entry name" value="Guanylate-bd_N"/>
</dbReference>
<dbReference type="Pfam" id="PF02263">
    <property type="entry name" value="GBP"/>
    <property type="match status" value="1"/>
</dbReference>
<dbReference type="GO" id="GO:0003924">
    <property type="term" value="F:GTPase activity"/>
    <property type="evidence" value="ECO:0007669"/>
    <property type="project" value="InterPro"/>
</dbReference>
<evidence type="ECO:0000256" key="2">
    <source>
        <dbReference type="ARBA" id="ARBA00022801"/>
    </source>
</evidence>
<comment type="caution">
    <text evidence="7">The sequence shown here is derived from an EMBL/GenBank/DDBJ whole genome shotgun (WGS) entry which is preliminary data.</text>
</comment>
<dbReference type="EMBL" id="JARKHS020028507">
    <property type="protein sequence ID" value="KAK8764232.1"/>
    <property type="molecule type" value="Genomic_DNA"/>
</dbReference>
<keyword evidence="5" id="KW-0472">Membrane</keyword>
<keyword evidence="2" id="KW-0378">Hydrolase</keyword>
<dbReference type="InterPro" id="IPR003191">
    <property type="entry name" value="Guanylate-bd/ATL_C"/>
</dbReference>
<keyword evidence="5" id="KW-1133">Transmembrane helix</keyword>
<dbReference type="Gene3D" id="3.40.50.300">
    <property type="entry name" value="P-loop containing nucleotide triphosphate hydrolases"/>
    <property type="match status" value="1"/>
</dbReference>
<evidence type="ECO:0000259" key="6">
    <source>
        <dbReference type="PROSITE" id="PS51715"/>
    </source>
</evidence>
<dbReference type="Proteomes" id="UP001321473">
    <property type="component" value="Unassembled WGS sequence"/>
</dbReference>
<feature type="domain" description="GB1/RHD3-type G" evidence="6">
    <location>
        <begin position="1"/>
        <end position="142"/>
    </location>
</feature>
<evidence type="ECO:0000313" key="7">
    <source>
        <dbReference type="EMBL" id="KAK8764232.1"/>
    </source>
</evidence>
<evidence type="ECO:0000256" key="3">
    <source>
        <dbReference type="ARBA" id="ARBA00023134"/>
    </source>
</evidence>
<dbReference type="Pfam" id="PF02841">
    <property type="entry name" value="GBP_C"/>
    <property type="match status" value="1"/>
</dbReference>
<dbReference type="InterPro" id="IPR030386">
    <property type="entry name" value="G_GB1_RHD3_dom"/>
</dbReference>
<name>A0AAQ4DP42_AMBAM</name>
<keyword evidence="1" id="KW-0547">Nucleotide-binding</keyword>